<dbReference type="Proteomes" id="UP000471126">
    <property type="component" value="Unassembled WGS sequence"/>
</dbReference>
<evidence type="ECO:0000256" key="5">
    <source>
        <dbReference type="ARBA" id="ARBA00023136"/>
    </source>
</evidence>
<keyword evidence="4 7" id="KW-1133">Transmembrane helix</keyword>
<feature type="transmembrane region" description="Helical" evidence="7">
    <location>
        <begin position="69"/>
        <end position="95"/>
    </location>
</feature>
<dbReference type="EMBL" id="JAAGWE010000010">
    <property type="protein sequence ID" value="NEM05293.1"/>
    <property type="molecule type" value="Genomic_DNA"/>
</dbReference>
<dbReference type="AlphaFoldDB" id="A0A6P0GBA9"/>
<feature type="compositionally biased region" description="Polar residues" evidence="6">
    <location>
        <begin position="1"/>
        <end position="14"/>
    </location>
</feature>
<dbReference type="RefSeq" id="WP_163475497.1">
    <property type="nucleotide sequence ID" value="NZ_JAAGWE010000010.1"/>
</dbReference>
<gene>
    <name evidence="9" type="ORF">GCU54_04560</name>
</gene>
<keyword evidence="2" id="KW-1003">Cell membrane</keyword>
<accession>A0A6P0GBA9</accession>
<keyword evidence="5 7" id="KW-0472">Membrane</keyword>
<feature type="domain" description="Phage shock protein PspC N-terminal" evidence="8">
    <location>
        <begin position="42"/>
        <end position="97"/>
    </location>
</feature>
<evidence type="ECO:0000256" key="4">
    <source>
        <dbReference type="ARBA" id="ARBA00022989"/>
    </source>
</evidence>
<dbReference type="PANTHER" id="PTHR33885:SF3">
    <property type="entry name" value="PHAGE SHOCK PROTEIN C"/>
    <property type="match status" value="1"/>
</dbReference>
<evidence type="ECO:0000256" key="2">
    <source>
        <dbReference type="ARBA" id="ARBA00022475"/>
    </source>
</evidence>
<evidence type="ECO:0000256" key="3">
    <source>
        <dbReference type="ARBA" id="ARBA00022692"/>
    </source>
</evidence>
<evidence type="ECO:0000313" key="10">
    <source>
        <dbReference type="Proteomes" id="UP000471126"/>
    </source>
</evidence>
<evidence type="ECO:0000256" key="1">
    <source>
        <dbReference type="ARBA" id="ARBA00004162"/>
    </source>
</evidence>
<dbReference type="InterPro" id="IPR007168">
    <property type="entry name" value="Phageshock_PspC_N"/>
</dbReference>
<keyword evidence="3 7" id="KW-0812">Transmembrane</keyword>
<comment type="caution">
    <text evidence="9">The sequence shown here is derived from an EMBL/GenBank/DDBJ whole genome shotgun (WGS) entry which is preliminary data.</text>
</comment>
<feature type="region of interest" description="Disordered" evidence="6">
    <location>
        <begin position="1"/>
        <end position="40"/>
    </location>
</feature>
<proteinExistence type="predicted"/>
<evidence type="ECO:0000256" key="7">
    <source>
        <dbReference type="SAM" id="Phobius"/>
    </source>
</evidence>
<evidence type="ECO:0000259" key="8">
    <source>
        <dbReference type="Pfam" id="PF04024"/>
    </source>
</evidence>
<evidence type="ECO:0000313" key="9">
    <source>
        <dbReference type="EMBL" id="NEM05293.1"/>
    </source>
</evidence>
<sequence>MTSSPFPDPSTSAIPSPGEPPRPDQPSWQPAPPAPEAGVPHRRLLRSSSNKVLGGVCGGLAEYTDTDPLLWRVGFVALAVMGAGILVYPLLWLLVPAAGRNESATSGLHETLRRGRAPRS</sequence>
<comment type="subcellular location">
    <subcellularLocation>
        <location evidence="1">Cell membrane</location>
        <topology evidence="1">Single-pass membrane protein</topology>
    </subcellularLocation>
</comment>
<dbReference type="Pfam" id="PF04024">
    <property type="entry name" value="PspC"/>
    <property type="match status" value="1"/>
</dbReference>
<feature type="compositionally biased region" description="Pro residues" evidence="6">
    <location>
        <begin position="17"/>
        <end position="35"/>
    </location>
</feature>
<reference evidence="9 10" key="1">
    <citation type="submission" date="2019-12" db="EMBL/GenBank/DDBJ databases">
        <title>WGS of CPCC 203550 I12A-02606.</title>
        <authorList>
            <person name="Jiang Z."/>
        </authorList>
    </citation>
    <scope>NUCLEOTIDE SEQUENCE [LARGE SCALE GENOMIC DNA]</scope>
    <source>
        <strain evidence="9 10">I12A-02606</strain>
    </source>
</reference>
<name>A0A6P0GBA9_9ACTN</name>
<dbReference type="GO" id="GO:0005886">
    <property type="term" value="C:plasma membrane"/>
    <property type="evidence" value="ECO:0007669"/>
    <property type="project" value="UniProtKB-SubCell"/>
</dbReference>
<dbReference type="PANTHER" id="PTHR33885">
    <property type="entry name" value="PHAGE SHOCK PROTEIN C"/>
    <property type="match status" value="1"/>
</dbReference>
<organism evidence="9 10">
    <name type="scientific">Geodermatophilus normandii</name>
    <dbReference type="NCBI Taxonomy" id="1137989"/>
    <lineage>
        <taxon>Bacteria</taxon>
        <taxon>Bacillati</taxon>
        <taxon>Actinomycetota</taxon>
        <taxon>Actinomycetes</taxon>
        <taxon>Geodermatophilales</taxon>
        <taxon>Geodermatophilaceae</taxon>
        <taxon>Geodermatophilus</taxon>
    </lineage>
</organism>
<dbReference type="InterPro" id="IPR052027">
    <property type="entry name" value="PspC"/>
</dbReference>
<protein>
    <submittedName>
        <fullName evidence="9">PspC domain-containing protein</fullName>
    </submittedName>
</protein>
<evidence type="ECO:0000256" key="6">
    <source>
        <dbReference type="SAM" id="MobiDB-lite"/>
    </source>
</evidence>